<dbReference type="Proteomes" id="UP001519924">
    <property type="component" value="Unassembled WGS sequence"/>
</dbReference>
<proteinExistence type="inferred from homology"/>
<dbReference type="RefSeq" id="WP_220119043.1">
    <property type="nucleotide sequence ID" value="NZ_JAHZUY010000082.1"/>
</dbReference>
<accession>A0ABS7F914</accession>
<name>A0ABS7F914_9PROT</name>
<keyword evidence="2" id="KW-0732">Signal</keyword>
<dbReference type="SUPFAM" id="SSF53850">
    <property type="entry name" value="Periplasmic binding protein-like II"/>
    <property type="match status" value="1"/>
</dbReference>
<gene>
    <name evidence="3" type="ORF">K1J50_17475</name>
</gene>
<dbReference type="Gene3D" id="3.40.190.10">
    <property type="entry name" value="Periplasmic binding protein-like II"/>
    <property type="match status" value="1"/>
</dbReference>
<feature type="signal peptide" evidence="2">
    <location>
        <begin position="1"/>
        <end position="22"/>
    </location>
</feature>
<evidence type="ECO:0000256" key="1">
    <source>
        <dbReference type="ARBA" id="ARBA00006987"/>
    </source>
</evidence>
<evidence type="ECO:0000313" key="3">
    <source>
        <dbReference type="EMBL" id="MBW8271270.1"/>
    </source>
</evidence>
<dbReference type="Pfam" id="PF03401">
    <property type="entry name" value="TctC"/>
    <property type="match status" value="1"/>
</dbReference>
<dbReference type="InterPro" id="IPR042100">
    <property type="entry name" value="Bug_dom1"/>
</dbReference>
<comment type="caution">
    <text evidence="3">The sequence shown here is derived from an EMBL/GenBank/DDBJ whole genome shotgun (WGS) entry which is preliminary data.</text>
</comment>
<dbReference type="InterPro" id="IPR005064">
    <property type="entry name" value="BUG"/>
</dbReference>
<feature type="chain" id="PRO_5045914752" evidence="2">
    <location>
        <begin position="23"/>
        <end position="329"/>
    </location>
</feature>
<dbReference type="PANTHER" id="PTHR42928">
    <property type="entry name" value="TRICARBOXYLATE-BINDING PROTEIN"/>
    <property type="match status" value="1"/>
</dbReference>
<comment type="similarity">
    <text evidence="1">Belongs to the UPF0065 (bug) family.</text>
</comment>
<dbReference type="PIRSF" id="PIRSF017082">
    <property type="entry name" value="YflP"/>
    <property type="match status" value="1"/>
</dbReference>
<sequence>MALSRRTLLATTLAAPPLAARAQDQAFPRQPIRVVVPFPAGGTTDLLARLFAQRMSQTLGQPVVVENRGGGGGSIGADVVAKAAPDGHTLLFHNITFPTTTATLSLAGRAPHEIERDFVAVSLGAYVPFVILANPAVPAQDLKGFVEHARARAAAGQPLFYGSTGPGSIMNLVGEVLKRETGIAMDHVPFRGAAPLVQELVAGRVQLGGDQLSTSFGHVRSGALRGLATIGARRAAVLPEVPTAREQGFPALELEGWNGFFAPARTPPGIVARLQQAVADAAQQPEIRRRCEEVGAEPAGSSSEEFARMVRAQAARIRELVAAVQLRPE</sequence>
<keyword evidence="4" id="KW-1185">Reference proteome</keyword>
<dbReference type="Gene3D" id="3.40.190.150">
    <property type="entry name" value="Bordetella uptake gene, domain 1"/>
    <property type="match status" value="1"/>
</dbReference>
<organism evidence="3 4">
    <name type="scientific">Caldovatus aquaticus</name>
    <dbReference type="NCBI Taxonomy" id="2865671"/>
    <lineage>
        <taxon>Bacteria</taxon>
        <taxon>Pseudomonadati</taxon>
        <taxon>Pseudomonadota</taxon>
        <taxon>Alphaproteobacteria</taxon>
        <taxon>Acetobacterales</taxon>
        <taxon>Roseomonadaceae</taxon>
        <taxon>Caldovatus</taxon>
    </lineage>
</organism>
<evidence type="ECO:0000313" key="4">
    <source>
        <dbReference type="Proteomes" id="UP001519924"/>
    </source>
</evidence>
<evidence type="ECO:0000256" key="2">
    <source>
        <dbReference type="SAM" id="SignalP"/>
    </source>
</evidence>
<reference evidence="3 4" key="1">
    <citation type="submission" date="2021-08" db="EMBL/GenBank/DDBJ databases">
        <title>Caldovatus sediminis gen. nov., sp. nov., a moderately thermophilic bacterium isolated from a hot spring.</title>
        <authorList>
            <person name="Hu C.-J."/>
            <person name="Li W.-J."/>
            <person name="Xian W.-D."/>
        </authorList>
    </citation>
    <scope>NUCLEOTIDE SEQUENCE [LARGE SCALE GENOMIC DNA]</scope>
    <source>
        <strain evidence="3 4">SYSU G05006</strain>
    </source>
</reference>
<dbReference type="EMBL" id="JAHZUY010000082">
    <property type="protein sequence ID" value="MBW8271270.1"/>
    <property type="molecule type" value="Genomic_DNA"/>
</dbReference>
<dbReference type="PANTHER" id="PTHR42928:SF5">
    <property type="entry name" value="BLR1237 PROTEIN"/>
    <property type="match status" value="1"/>
</dbReference>
<protein>
    <submittedName>
        <fullName evidence="3">Tripartite tricarboxylate transporter substrate binding protein</fullName>
    </submittedName>
</protein>